<keyword evidence="1" id="KW-0808">Transferase</keyword>
<feature type="domain" description="Stealth protein CR1 conserved region 1" evidence="3">
    <location>
        <begin position="126"/>
        <end position="152"/>
    </location>
</feature>
<feature type="region of interest" description="Disordered" evidence="2">
    <location>
        <begin position="595"/>
        <end position="614"/>
    </location>
</feature>
<dbReference type="GO" id="GO:0046835">
    <property type="term" value="P:carbohydrate phosphorylation"/>
    <property type="evidence" value="ECO:0007669"/>
    <property type="project" value="TreeGrafter"/>
</dbReference>
<dbReference type="PANTHER" id="PTHR24045:SF0">
    <property type="entry name" value="N-ACETYLGLUCOSAMINE-1-PHOSPHOTRANSFERASE SUBUNITS ALPHA_BETA"/>
    <property type="match status" value="1"/>
</dbReference>
<dbReference type="InterPro" id="IPR047141">
    <property type="entry name" value="Stealth"/>
</dbReference>
<dbReference type="OrthoDB" id="263283at2759"/>
<dbReference type="Pfam" id="PF17102">
    <property type="entry name" value="Stealth_CR3"/>
    <property type="match status" value="1"/>
</dbReference>
<dbReference type="PANTHER" id="PTHR24045">
    <property type="match status" value="1"/>
</dbReference>
<protein>
    <recommendedName>
        <fullName evidence="6">Stealth protein CR3 conserved region 3 domain-containing protein</fullName>
    </recommendedName>
</protein>
<sequence length="734" mass="83599">MSSASYIPLTQIPPSELPWPPKPSLRPSFALYFSRRRAVLALIAATSVVTLVLFLKVSSSHEDDLDDVGTPITPRYQPSYIAIPVPNSLPPSSHPKLRPVRDLPSHCLDQYYSSGGVCHDGLGPLPLDVIWTWVNGSDPLFRDAREHATKSYDNTDPYRPIKSNNPSRMFRDYDELRHSLRSVLANFRPYVRHFRILTSDFDYPSDDPETSIQSFPDPGPGYWRLGLQPQWLDDVDQTTPEWRDGNIQLSLTHHAHFFEPYNRTIFNSYAIESQFSHLQNVSEVLWVIVLYRLQRRLLHDKSSHPCCVLMFPPEYGLVFRIQGDLTVSPDWPNAKTKGEWRSMGASNWLLSACASSRKRFGRRKRPYVQHEVKSVSFALLQELALVWPDAIAKTSTHAFRETEAGDGDYYQMFMFIHYVVERAREALLWTWVVGRVGGIDDSWGEHEAERAWIEIGGTWDGDGSKEIQVESGTRDTLTASRVQDYLKEGGFVADDFKTEYHFSSLDGFAYNEYGRRGVGGWPGFDPEKYDKKDRKEPARKCIIRRDECFGGGDPGKPLTASAVFQNIAFEKTHCGDCVIVALINASGRLGLSAVLPHPDRHSPPSDTEPSADGSYTLPHLPLVADWHEGQFALRDVMKYAPDTSIRQWSERIMQRYRYVIGGTPSAFERLISLQQVKGMLASVDRKKDIALLCINDDVTRENSEIANYFIRWQSRRWNRTAAWEADAGSPVEFR</sequence>
<dbReference type="InterPro" id="IPR031358">
    <property type="entry name" value="Stealth_CR1"/>
</dbReference>
<evidence type="ECO:0000256" key="1">
    <source>
        <dbReference type="ARBA" id="ARBA00022679"/>
    </source>
</evidence>
<reference evidence="5" key="1">
    <citation type="submission" date="2019-01" db="EMBL/GenBank/DDBJ databases">
        <title>Draft genome sequences of three monokaryotic isolates of the white-rot basidiomycete fungus Dichomitus squalens.</title>
        <authorList>
            <consortium name="DOE Joint Genome Institute"/>
            <person name="Lopez S.C."/>
            <person name="Andreopoulos B."/>
            <person name="Pangilinan J."/>
            <person name="Lipzen A."/>
            <person name="Riley R."/>
            <person name="Ahrendt S."/>
            <person name="Ng V."/>
            <person name="Barry K."/>
            <person name="Daum C."/>
            <person name="Grigoriev I.V."/>
            <person name="Hilden K.S."/>
            <person name="Makela M.R."/>
            <person name="de Vries R.P."/>
        </authorList>
    </citation>
    <scope>NUCLEOTIDE SEQUENCE [LARGE SCALE GENOMIC DNA]</scope>
    <source>
        <strain evidence="5">OM18370.1</strain>
    </source>
</reference>
<dbReference type="AlphaFoldDB" id="A0A4Q9M8Z0"/>
<accession>A0A4Q9M8Z0</accession>
<evidence type="ECO:0000256" key="2">
    <source>
        <dbReference type="SAM" id="MobiDB-lite"/>
    </source>
</evidence>
<feature type="domain" description="Stealth protein CR3 conserved region 3" evidence="4">
    <location>
        <begin position="370"/>
        <end position="421"/>
    </location>
</feature>
<proteinExistence type="predicted"/>
<evidence type="ECO:0000313" key="5">
    <source>
        <dbReference type="EMBL" id="TBU22887.1"/>
    </source>
</evidence>
<dbReference type="EMBL" id="ML143523">
    <property type="protein sequence ID" value="TBU22887.1"/>
    <property type="molecule type" value="Genomic_DNA"/>
</dbReference>
<gene>
    <name evidence="5" type="ORF">BD311DRAFT_675085</name>
</gene>
<dbReference type="GO" id="GO:0005794">
    <property type="term" value="C:Golgi apparatus"/>
    <property type="evidence" value="ECO:0007669"/>
    <property type="project" value="TreeGrafter"/>
</dbReference>
<dbReference type="Pfam" id="PF17101">
    <property type="entry name" value="Stealth_CR1"/>
    <property type="match status" value="1"/>
</dbReference>
<dbReference type="Proteomes" id="UP000292957">
    <property type="component" value="Unassembled WGS sequence"/>
</dbReference>
<evidence type="ECO:0000259" key="3">
    <source>
        <dbReference type="Pfam" id="PF17101"/>
    </source>
</evidence>
<dbReference type="GO" id="GO:0003976">
    <property type="term" value="F:UDP-N-acetylglucosamine-lysosomal-enzyme N-acetylglucosaminephosphotransferase activity"/>
    <property type="evidence" value="ECO:0007669"/>
    <property type="project" value="TreeGrafter"/>
</dbReference>
<evidence type="ECO:0008006" key="6">
    <source>
        <dbReference type="Google" id="ProtNLM"/>
    </source>
</evidence>
<organism evidence="5">
    <name type="scientific">Dichomitus squalens</name>
    <dbReference type="NCBI Taxonomy" id="114155"/>
    <lineage>
        <taxon>Eukaryota</taxon>
        <taxon>Fungi</taxon>
        <taxon>Dikarya</taxon>
        <taxon>Basidiomycota</taxon>
        <taxon>Agaricomycotina</taxon>
        <taxon>Agaricomycetes</taxon>
        <taxon>Polyporales</taxon>
        <taxon>Polyporaceae</taxon>
        <taxon>Dichomitus</taxon>
    </lineage>
</organism>
<dbReference type="InterPro" id="IPR031357">
    <property type="entry name" value="Stealth_CR3"/>
</dbReference>
<evidence type="ECO:0000259" key="4">
    <source>
        <dbReference type="Pfam" id="PF17102"/>
    </source>
</evidence>
<name>A0A4Q9M8Z0_9APHY</name>